<feature type="transmembrane region" description="Helical" evidence="1">
    <location>
        <begin position="171"/>
        <end position="191"/>
    </location>
</feature>
<evidence type="ECO:0000313" key="5">
    <source>
        <dbReference type="EMBL" id="CAB4809858.1"/>
    </source>
</evidence>
<dbReference type="EMBL" id="CAFBIX010000002">
    <property type="protein sequence ID" value="CAB4845904.1"/>
    <property type="molecule type" value="Genomic_DNA"/>
</dbReference>
<dbReference type="EMBL" id="CAESAD010000001">
    <property type="protein sequence ID" value="CAB4332072.1"/>
    <property type="molecule type" value="Genomic_DNA"/>
</dbReference>
<keyword evidence="1" id="KW-0812">Transmembrane</keyword>
<proteinExistence type="predicted"/>
<evidence type="ECO:0000313" key="4">
    <source>
        <dbReference type="EMBL" id="CAB4699988.1"/>
    </source>
</evidence>
<dbReference type="EMBL" id="CAFBPK010000002">
    <property type="protein sequence ID" value="CAB5008363.1"/>
    <property type="molecule type" value="Genomic_DNA"/>
</dbReference>
<dbReference type="EMBL" id="CAESAI010000001">
    <property type="protein sequence ID" value="CAB4329153.1"/>
    <property type="molecule type" value="Genomic_DNA"/>
</dbReference>
<feature type="transmembrane region" description="Helical" evidence="1">
    <location>
        <begin position="144"/>
        <end position="165"/>
    </location>
</feature>
<dbReference type="PANTHER" id="PTHR40078">
    <property type="entry name" value="INTEGRAL MEMBRANE PROTEIN-RELATED"/>
    <property type="match status" value="1"/>
</dbReference>
<evidence type="ECO:0000313" key="3">
    <source>
        <dbReference type="EMBL" id="CAB4332072.1"/>
    </source>
</evidence>
<name>A0A6J5YT10_9ZZZZ</name>
<feature type="transmembrane region" description="Helical" evidence="1">
    <location>
        <begin position="101"/>
        <end position="123"/>
    </location>
</feature>
<accession>A0A6J5YT10</accession>
<evidence type="ECO:0000313" key="7">
    <source>
        <dbReference type="EMBL" id="CAB5008363.1"/>
    </source>
</evidence>
<dbReference type="InterPro" id="IPR038750">
    <property type="entry name" value="YczE/YyaS-like"/>
</dbReference>
<organism evidence="3">
    <name type="scientific">freshwater metagenome</name>
    <dbReference type="NCBI Taxonomy" id="449393"/>
    <lineage>
        <taxon>unclassified sequences</taxon>
        <taxon>metagenomes</taxon>
        <taxon>ecological metagenomes</taxon>
    </lineage>
</organism>
<gene>
    <name evidence="4" type="ORF">UFOPK2648_00267</name>
    <name evidence="5" type="ORF">UFOPK3037_01216</name>
    <name evidence="6" type="ORF">UFOPK3278_00133</name>
    <name evidence="2" type="ORF">UFOPK3406_00003</name>
    <name evidence="3" type="ORF">UFOPK3925_00282</name>
    <name evidence="7" type="ORF">UFOPK4097_00162</name>
</gene>
<dbReference type="EMBL" id="CAFAAO010000017">
    <property type="protein sequence ID" value="CAB4809858.1"/>
    <property type="molecule type" value="Genomic_DNA"/>
</dbReference>
<keyword evidence="1" id="KW-0472">Membrane</keyword>
<reference evidence="3" key="1">
    <citation type="submission" date="2020-05" db="EMBL/GenBank/DDBJ databases">
        <authorList>
            <person name="Chiriac C."/>
            <person name="Salcher M."/>
            <person name="Ghai R."/>
            <person name="Kavagutti S V."/>
        </authorList>
    </citation>
    <scope>NUCLEOTIDE SEQUENCE</scope>
</reference>
<evidence type="ECO:0000313" key="2">
    <source>
        <dbReference type="EMBL" id="CAB4329153.1"/>
    </source>
</evidence>
<evidence type="ECO:0000313" key="6">
    <source>
        <dbReference type="EMBL" id="CAB4845904.1"/>
    </source>
</evidence>
<evidence type="ECO:0000256" key="1">
    <source>
        <dbReference type="SAM" id="Phobius"/>
    </source>
</evidence>
<dbReference type="EMBL" id="CAEZYC010000007">
    <property type="protein sequence ID" value="CAB4699988.1"/>
    <property type="molecule type" value="Genomic_DNA"/>
</dbReference>
<dbReference type="Pfam" id="PF19700">
    <property type="entry name" value="DUF6198"/>
    <property type="match status" value="1"/>
</dbReference>
<dbReference type="PANTHER" id="PTHR40078:SF1">
    <property type="entry name" value="INTEGRAL MEMBRANE PROTEIN"/>
    <property type="match status" value="1"/>
</dbReference>
<protein>
    <submittedName>
        <fullName evidence="3">Unannotated protein</fullName>
    </submittedName>
</protein>
<feature type="transmembrane region" description="Helical" evidence="1">
    <location>
        <begin position="76"/>
        <end position="95"/>
    </location>
</feature>
<keyword evidence="1" id="KW-1133">Transmembrane helix</keyword>
<sequence length="201" mass="21240">MWKASPKTLFFLMLGNWLYGTGEAILIKADIGQSAGTVLAQGIQNLTGDSLGWTSFYISVGVMFMWIPLKNKVGIGTVLNIIFVSVAIDVMMPVFPSPDSYALSVVQVLIGILVIGLGSAFYIPSNLGPGPRDGLMTGFHYRTGIPIGRVRFAVEAVFLVAGWLLGGSVGLGTVLVTVLVGEVVAIFFGIVGRVSKPSSTN</sequence>
<dbReference type="AlphaFoldDB" id="A0A6J5YT10"/>